<dbReference type="EMBL" id="PHNE01000001">
    <property type="protein sequence ID" value="PPE05751.1"/>
    <property type="molecule type" value="Genomic_DNA"/>
</dbReference>
<feature type="transmembrane region" description="Helical" evidence="1">
    <location>
        <begin position="12"/>
        <end position="34"/>
    </location>
</feature>
<gene>
    <name evidence="2" type="ORF">ELUCI_v1c00380</name>
</gene>
<evidence type="ECO:0000313" key="2">
    <source>
        <dbReference type="EMBL" id="PPE05751.1"/>
    </source>
</evidence>
<comment type="caution">
    <text evidence="2">The sequence shown here is derived from an EMBL/GenBank/DDBJ whole genome shotgun (WGS) entry which is preliminary data.</text>
</comment>
<name>A0A2S5REL0_9MOLU</name>
<sequence>MIDLSPPVILGLLIASAVALPFLIVGLVYWSILIHKERKELRIRGQKFSKNFFKFFILYLLVLLTLGDLLAFIVFLATYVK</sequence>
<keyword evidence="3" id="KW-1185">Reference proteome</keyword>
<evidence type="ECO:0000256" key="1">
    <source>
        <dbReference type="SAM" id="Phobius"/>
    </source>
</evidence>
<protein>
    <submittedName>
        <fullName evidence="2">Uncharacterized protein</fullName>
    </submittedName>
</protein>
<dbReference type="RefSeq" id="WP_028126541.1">
    <property type="nucleotide sequence ID" value="NZ_PHNE01000001.1"/>
</dbReference>
<reference evidence="2 3" key="1">
    <citation type="submission" date="2017-11" db="EMBL/GenBank/DDBJ databases">
        <title>Genome sequence of Entomoplasma lucivorax PIPN-2 (ATCC 49196).</title>
        <authorList>
            <person name="Lo W.-S."/>
            <person name="Gasparich G.E."/>
            <person name="Kuo C.-H."/>
        </authorList>
    </citation>
    <scope>NUCLEOTIDE SEQUENCE [LARGE SCALE GENOMIC DNA]</scope>
    <source>
        <strain evidence="2 3">PIPN-2</strain>
    </source>
</reference>
<proteinExistence type="predicted"/>
<accession>A0A2S5REL0</accession>
<dbReference type="AlphaFoldDB" id="A0A2S5REL0"/>
<organism evidence="2 3">
    <name type="scientific">Williamsoniiplasma lucivorax</name>
    <dbReference type="NCBI Taxonomy" id="209274"/>
    <lineage>
        <taxon>Bacteria</taxon>
        <taxon>Bacillati</taxon>
        <taxon>Mycoplasmatota</taxon>
        <taxon>Mollicutes</taxon>
        <taxon>Entomoplasmatales</taxon>
        <taxon>Williamsoniiplasma</taxon>
    </lineage>
</organism>
<dbReference type="Proteomes" id="UP000237865">
    <property type="component" value="Unassembled WGS sequence"/>
</dbReference>
<keyword evidence="1" id="KW-0472">Membrane</keyword>
<keyword evidence="1" id="KW-1133">Transmembrane helix</keyword>
<evidence type="ECO:0000313" key="3">
    <source>
        <dbReference type="Proteomes" id="UP000237865"/>
    </source>
</evidence>
<feature type="transmembrane region" description="Helical" evidence="1">
    <location>
        <begin position="55"/>
        <end position="80"/>
    </location>
</feature>
<keyword evidence="1" id="KW-0812">Transmembrane</keyword>